<name>A0ABD2KQ45_9BILA</name>
<proteinExistence type="predicted"/>
<protein>
    <submittedName>
        <fullName evidence="2">Uncharacterized protein</fullName>
    </submittedName>
</protein>
<dbReference type="Proteomes" id="UP001620626">
    <property type="component" value="Unassembled WGS sequence"/>
</dbReference>
<accession>A0ABD2KQ45</accession>
<feature type="signal peptide" evidence="1">
    <location>
        <begin position="1"/>
        <end position="23"/>
    </location>
</feature>
<evidence type="ECO:0000313" key="3">
    <source>
        <dbReference type="Proteomes" id="UP001620626"/>
    </source>
</evidence>
<keyword evidence="1" id="KW-0732">Signal</keyword>
<comment type="caution">
    <text evidence="2">The sequence shown here is derived from an EMBL/GenBank/DDBJ whole genome shotgun (WGS) entry which is preliminary data.</text>
</comment>
<evidence type="ECO:0000256" key="1">
    <source>
        <dbReference type="SAM" id="SignalP"/>
    </source>
</evidence>
<dbReference type="AlphaFoldDB" id="A0ABD2KQ45"/>
<evidence type="ECO:0000313" key="2">
    <source>
        <dbReference type="EMBL" id="KAL3104725.1"/>
    </source>
</evidence>
<dbReference type="EMBL" id="JBICBT010000701">
    <property type="protein sequence ID" value="KAL3104725.1"/>
    <property type="molecule type" value="Genomic_DNA"/>
</dbReference>
<reference evidence="2 3" key="1">
    <citation type="submission" date="2024-10" db="EMBL/GenBank/DDBJ databases">
        <authorList>
            <person name="Kim D."/>
        </authorList>
    </citation>
    <scope>NUCLEOTIDE SEQUENCE [LARGE SCALE GENOMIC DNA]</scope>
    <source>
        <strain evidence="2">BH-2024</strain>
    </source>
</reference>
<feature type="chain" id="PRO_5044835705" evidence="1">
    <location>
        <begin position="24"/>
        <end position="215"/>
    </location>
</feature>
<sequence>MLNKFFFTFSAPLFLLLLFIVEANLDEKYAKACGPLCKSIPIQTCDTVEINVKTKDGTSRHTTRCYCKWDKGYCVPKAPPSEDVATTSTTNSETVIVETTMMDNHKIDGTSRPNTLYYSKSKSNDVATTTTTNSETDFIETKPMDKKKYKKACEPACGSIPIQTCDTVKINVNTKNGISRPNIICYCKWDDGKEYCVPKDPPSNDVVATANSGDQ</sequence>
<keyword evidence="3" id="KW-1185">Reference proteome</keyword>
<gene>
    <name evidence="2" type="ORF">niasHT_022969</name>
</gene>
<organism evidence="2 3">
    <name type="scientific">Heterodera trifolii</name>
    <dbReference type="NCBI Taxonomy" id="157864"/>
    <lineage>
        <taxon>Eukaryota</taxon>
        <taxon>Metazoa</taxon>
        <taxon>Ecdysozoa</taxon>
        <taxon>Nematoda</taxon>
        <taxon>Chromadorea</taxon>
        <taxon>Rhabditida</taxon>
        <taxon>Tylenchina</taxon>
        <taxon>Tylenchomorpha</taxon>
        <taxon>Tylenchoidea</taxon>
        <taxon>Heteroderidae</taxon>
        <taxon>Heteroderinae</taxon>
        <taxon>Heterodera</taxon>
    </lineage>
</organism>